<dbReference type="AlphaFoldDB" id="A0A125Q9Y3"/>
<evidence type="ECO:0000313" key="2">
    <source>
        <dbReference type="Proteomes" id="UP000068164"/>
    </source>
</evidence>
<gene>
    <name evidence="1" type="ORF">AS026_29545</name>
</gene>
<name>A0A125Q9Y3_9HYPH</name>
<proteinExistence type="predicted"/>
<keyword evidence="2" id="KW-1185">Reference proteome</keyword>
<reference evidence="1 2" key="1">
    <citation type="submission" date="2015-11" db="EMBL/GenBank/DDBJ databases">
        <title>Draft Genome Sequence of the Strain BR 10423 (Rhizobium sp.) isolated from nodules of Mimosa pudica.</title>
        <authorList>
            <person name="Barauna A.C."/>
            <person name="Zilli J.E."/>
            <person name="Simoes-Araujo J.L."/>
            <person name="Reis V.M."/>
            <person name="James E.K."/>
            <person name="Reis F.B.Jr."/>
            <person name="Rouws L.F."/>
            <person name="Passos S.R."/>
            <person name="Gois S.R."/>
        </authorList>
    </citation>
    <scope>NUCLEOTIDE SEQUENCE [LARGE SCALE GENOMIC DNA]</scope>
    <source>
        <strain evidence="1 2">BR10423</strain>
    </source>
</reference>
<sequence>MVLADFANLPHALRLQAMWGTDALHCTHRGAGEGTSPRGDGWVDATGHSERPNIIGKCFEIKDV</sequence>
<organism evidence="1 2">
    <name type="scientific">Rhizobium altiplani</name>
    <dbReference type="NCBI Taxonomy" id="1864509"/>
    <lineage>
        <taxon>Bacteria</taxon>
        <taxon>Pseudomonadati</taxon>
        <taxon>Pseudomonadota</taxon>
        <taxon>Alphaproteobacteria</taxon>
        <taxon>Hyphomicrobiales</taxon>
        <taxon>Rhizobiaceae</taxon>
        <taxon>Rhizobium/Agrobacterium group</taxon>
        <taxon>Rhizobium</taxon>
    </lineage>
</organism>
<protein>
    <submittedName>
        <fullName evidence="1">Uncharacterized protein</fullName>
    </submittedName>
</protein>
<accession>A0A125Q9Y3</accession>
<comment type="caution">
    <text evidence="1">The sequence shown here is derived from an EMBL/GenBank/DDBJ whole genome shotgun (WGS) entry which is preliminary data.</text>
</comment>
<evidence type="ECO:0000313" key="1">
    <source>
        <dbReference type="EMBL" id="KWV58822.1"/>
    </source>
</evidence>
<dbReference type="Proteomes" id="UP000068164">
    <property type="component" value="Unassembled WGS sequence"/>
</dbReference>
<dbReference type="EMBL" id="LNCD01000018">
    <property type="protein sequence ID" value="KWV58822.1"/>
    <property type="molecule type" value="Genomic_DNA"/>
</dbReference>